<name>A0A1I0HLP1_9EURY</name>
<dbReference type="OrthoDB" id="160405at2157"/>
<feature type="region of interest" description="Disordered" evidence="1">
    <location>
        <begin position="1"/>
        <end position="29"/>
    </location>
</feature>
<evidence type="ECO:0000313" key="2">
    <source>
        <dbReference type="EMBL" id="SET84826.1"/>
    </source>
</evidence>
<dbReference type="SUPFAM" id="SSF55874">
    <property type="entry name" value="ATPase domain of HSP90 chaperone/DNA topoisomerase II/histidine kinase"/>
    <property type="match status" value="1"/>
</dbReference>
<dbReference type="AlphaFoldDB" id="A0A1I0HLP1"/>
<dbReference type="Proteomes" id="UP000199320">
    <property type="component" value="Unassembled WGS sequence"/>
</dbReference>
<feature type="compositionally biased region" description="Polar residues" evidence="1">
    <location>
        <begin position="9"/>
        <end position="29"/>
    </location>
</feature>
<gene>
    <name evidence="2" type="ORF">SAMN04488694_11443</name>
</gene>
<evidence type="ECO:0000313" key="3">
    <source>
        <dbReference type="Proteomes" id="UP000199320"/>
    </source>
</evidence>
<accession>A0A1I0HLP1</accession>
<evidence type="ECO:0000256" key="1">
    <source>
        <dbReference type="SAM" id="MobiDB-lite"/>
    </source>
</evidence>
<organism evidence="2 3">
    <name type="scientific">Natrinema hispanicum</name>
    <dbReference type="NCBI Taxonomy" id="392421"/>
    <lineage>
        <taxon>Archaea</taxon>
        <taxon>Methanobacteriati</taxon>
        <taxon>Methanobacteriota</taxon>
        <taxon>Stenosarchaea group</taxon>
        <taxon>Halobacteria</taxon>
        <taxon>Halobacteriales</taxon>
        <taxon>Natrialbaceae</taxon>
        <taxon>Natrinema</taxon>
    </lineage>
</organism>
<protein>
    <recommendedName>
        <fullName evidence="4">Histidine kinase-, DNA gyrase B-, and HSP90-like ATPase</fullName>
    </recommendedName>
</protein>
<keyword evidence="3" id="KW-1185">Reference proteome</keyword>
<reference evidence="3" key="1">
    <citation type="submission" date="2016-10" db="EMBL/GenBank/DDBJ databases">
        <authorList>
            <person name="Varghese N."/>
            <person name="Submissions S."/>
        </authorList>
    </citation>
    <scope>NUCLEOTIDE SEQUENCE [LARGE SCALE GENOMIC DNA]</scope>
    <source>
        <strain evidence="3">CDM_6</strain>
    </source>
</reference>
<dbReference type="RefSeq" id="WP_092933890.1">
    <property type="nucleotide sequence ID" value="NZ_FOIC01000014.1"/>
</dbReference>
<dbReference type="EMBL" id="FOIC01000014">
    <property type="protein sequence ID" value="SET84826.1"/>
    <property type="molecule type" value="Genomic_DNA"/>
</dbReference>
<dbReference type="InterPro" id="IPR036890">
    <property type="entry name" value="HATPase_C_sf"/>
</dbReference>
<dbReference type="STRING" id="392421.SAMN04488694_11443"/>
<sequence>MTDHPTLSEFATNETTDSRPASQPSTDETVTMTADERVATYLIEDQMADLTDAIREAVQNGIDSPGSTRVLVSISPERSLILDDGAGVNLESTEGRRNLSVLGAGSKQRSDDETIGEWGIGKGAIIAKGAVRIWSHDTALCFDYRDRRDSDLWEDISGRDGQLVDAEHHLEGMLVEIDHYEDEVPDPDSYRWRRYVRNLRKRFAYVQSRTGVSVVINGESVDKGDPLEAVADSPHPSLTRETDDAILALEYTPHEGLDIYSNGLYVTTKREYGLGGVVVSKGNLTLNFARNDIQSGCDCWQRIDDALEQARDDLYAEVSDDRLTAESREVMVEAMASDSSDASDEQWAERKLFQLATESRISLEEIQATRKIGWVDGAQKGADKLVERGYVVLDTSDAATQRLRDLANDEDTSIAVPETFDVGEQAESEGVWTGYHRVEDESQLNADQQRYLRFARVLASELGIDRDVYYGEASADAWTDGRTYIVITDSAVTSRQRAVWMHDLYLVVLHEAAHETSSRDRPSHGHHFESAFRSLVEAPGNRSSFAKLVQQVVDEGFESVFEEYEVDLQRSEGVSSGQFR</sequence>
<dbReference type="Gene3D" id="3.30.565.10">
    <property type="entry name" value="Histidine kinase-like ATPase, C-terminal domain"/>
    <property type="match status" value="1"/>
</dbReference>
<evidence type="ECO:0008006" key="4">
    <source>
        <dbReference type="Google" id="ProtNLM"/>
    </source>
</evidence>
<proteinExistence type="predicted"/>